<dbReference type="RefSeq" id="WP_281805791.1">
    <property type="nucleotide sequence ID" value="NZ_BSEC01000002.1"/>
</dbReference>
<dbReference type="Pfam" id="PF02566">
    <property type="entry name" value="OsmC"/>
    <property type="match status" value="1"/>
</dbReference>
<evidence type="ECO:0008006" key="3">
    <source>
        <dbReference type="Google" id="ProtNLM"/>
    </source>
</evidence>
<dbReference type="PANTHER" id="PTHR35368:SF1">
    <property type="entry name" value="HYDROPEROXIDE REDUCTASE"/>
    <property type="match status" value="1"/>
</dbReference>
<dbReference type="PANTHER" id="PTHR35368">
    <property type="entry name" value="HYDROPEROXIDE REDUCTASE"/>
    <property type="match status" value="1"/>
</dbReference>
<gene>
    <name evidence="1" type="ORF">LMG27198_41170</name>
</gene>
<proteinExistence type="predicted"/>
<comment type="caution">
    <text evidence="1">The sequence shown here is derived from an EMBL/GenBank/DDBJ whole genome shotgun (WGS) entry which is preliminary data.</text>
</comment>
<dbReference type="InterPro" id="IPR052924">
    <property type="entry name" value="OsmC/Ohr_hydroprdx_reductase"/>
</dbReference>
<dbReference type="AlphaFoldDB" id="A0A9W6GYB1"/>
<dbReference type="InterPro" id="IPR036102">
    <property type="entry name" value="OsmC/Ohrsf"/>
</dbReference>
<accession>A0A9W6GYB1</accession>
<organism evidence="1 2">
    <name type="scientific">Methylocystis echinoides</name>
    <dbReference type="NCBI Taxonomy" id="29468"/>
    <lineage>
        <taxon>Bacteria</taxon>
        <taxon>Pseudomonadati</taxon>
        <taxon>Pseudomonadota</taxon>
        <taxon>Alphaproteobacteria</taxon>
        <taxon>Hyphomicrobiales</taxon>
        <taxon>Methylocystaceae</taxon>
        <taxon>Methylocystis</taxon>
    </lineage>
</organism>
<dbReference type="InterPro" id="IPR015946">
    <property type="entry name" value="KH_dom-like_a/b"/>
</dbReference>
<dbReference type="Gene3D" id="3.30.300.20">
    <property type="match status" value="1"/>
</dbReference>
<sequence length="164" mass="17762">MSVTELVNTAKSIFSSNPDRAQARFRAHHDLTGPTEVTVKVGSGHRFSVDEPEALGGGNSAANPVEYALASLGSCQAISYRVWASQLGLELEKVEVEIEGDIDLRGFFGVDETVRPGLNAVRMRVRLTGPEPDARYEELAAAVDAHCPVLDLFRNPVSVERELA</sequence>
<protein>
    <recommendedName>
        <fullName evidence="3">OsmC family protein</fullName>
    </recommendedName>
</protein>
<dbReference type="SUPFAM" id="SSF82784">
    <property type="entry name" value="OsmC-like"/>
    <property type="match status" value="1"/>
</dbReference>
<name>A0A9W6GYB1_9HYPH</name>
<dbReference type="Proteomes" id="UP001144323">
    <property type="component" value="Unassembled WGS sequence"/>
</dbReference>
<evidence type="ECO:0000313" key="1">
    <source>
        <dbReference type="EMBL" id="GLI95125.1"/>
    </source>
</evidence>
<dbReference type="InterPro" id="IPR003718">
    <property type="entry name" value="OsmC/Ohr_fam"/>
</dbReference>
<keyword evidence="2" id="KW-1185">Reference proteome</keyword>
<reference evidence="1" key="1">
    <citation type="journal article" date="2023" name="Int. J. Syst. Evol. Microbiol.">
        <title>Methylocystis iwaonis sp. nov., a type II methane-oxidizing bacterium from surface soil of a rice paddy field in Japan, and emended description of the genus Methylocystis (ex Whittenbury et al. 1970) Bowman et al. 1993.</title>
        <authorList>
            <person name="Kaise H."/>
            <person name="Sawadogo J.B."/>
            <person name="Alam M.S."/>
            <person name="Ueno C."/>
            <person name="Dianou D."/>
            <person name="Shinjo R."/>
            <person name="Asakawa S."/>
        </authorList>
    </citation>
    <scope>NUCLEOTIDE SEQUENCE</scope>
    <source>
        <strain evidence="1">LMG27198</strain>
    </source>
</reference>
<dbReference type="EMBL" id="BSEC01000002">
    <property type="protein sequence ID" value="GLI95125.1"/>
    <property type="molecule type" value="Genomic_DNA"/>
</dbReference>
<evidence type="ECO:0000313" key="2">
    <source>
        <dbReference type="Proteomes" id="UP001144323"/>
    </source>
</evidence>